<gene>
    <name evidence="2" type="ORF">A2733_02890</name>
</gene>
<keyword evidence="1" id="KW-0472">Membrane</keyword>
<keyword evidence="1" id="KW-0812">Transmembrane</keyword>
<feature type="transmembrane region" description="Helical" evidence="1">
    <location>
        <begin position="25"/>
        <end position="49"/>
    </location>
</feature>
<dbReference type="AlphaFoldDB" id="A0A1F6V3I2"/>
<evidence type="ECO:0000256" key="1">
    <source>
        <dbReference type="SAM" id="Phobius"/>
    </source>
</evidence>
<evidence type="ECO:0000313" key="3">
    <source>
        <dbReference type="Proteomes" id="UP000178985"/>
    </source>
</evidence>
<dbReference type="EMBL" id="MFTO01000005">
    <property type="protein sequence ID" value="OGI64178.1"/>
    <property type="molecule type" value="Genomic_DNA"/>
</dbReference>
<evidence type="ECO:0000313" key="2">
    <source>
        <dbReference type="EMBL" id="OGI64178.1"/>
    </source>
</evidence>
<dbReference type="Proteomes" id="UP000178985">
    <property type="component" value="Unassembled WGS sequence"/>
</dbReference>
<reference evidence="2 3" key="1">
    <citation type="journal article" date="2016" name="Nat. Commun.">
        <title>Thousands of microbial genomes shed light on interconnected biogeochemical processes in an aquifer system.</title>
        <authorList>
            <person name="Anantharaman K."/>
            <person name="Brown C.T."/>
            <person name="Hug L.A."/>
            <person name="Sharon I."/>
            <person name="Castelle C.J."/>
            <person name="Probst A.J."/>
            <person name="Thomas B.C."/>
            <person name="Singh A."/>
            <person name="Wilkins M.J."/>
            <person name="Karaoz U."/>
            <person name="Brodie E.L."/>
            <person name="Williams K.H."/>
            <person name="Hubbard S.S."/>
            <person name="Banfield J.F."/>
        </authorList>
    </citation>
    <scope>NUCLEOTIDE SEQUENCE [LARGE SCALE GENOMIC DNA]</scope>
</reference>
<comment type="caution">
    <text evidence="2">The sequence shown here is derived from an EMBL/GenBank/DDBJ whole genome shotgun (WGS) entry which is preliminary data.</text>
</comment>
<proteinExistence type="predicted"/>
<organism evidence="2 3">
    <name type="scientific">Candidatus Nomurabacteria bacterium RIFCSPHIGHO2_01_FULL_40_20</name>
    <dbReference type="NCBI Taxonomy" id="1801738"/>
    <lineage>
        <taxon>Bacteria</taxon>
        <taxon>Candidatus Nomuraibacteriota</taxon>
    </lineage>
</organism>
<sequence>MKITIKFPKIKKSFKKSDQGIRPSLFWNIILYTAFAVILASFAFGFYLFQTVNKGTVLSIEEMESKTNLIKEERVDRVLEYLKTRAEKSSEIINTPAPIVDPSL</sequence>
<accession>A0A1F6V3I2</accession>
<keyword evidence="1" id="KW-1133">Transmembrane helix</keyword>
<protein>
    <submittedName>
        <fullName evidence="2">Uncharacterized protein</fullName>
    </submittedName>
</protein>
<name>A0A1F6V3I2_9BACT</name>